<dbReference type="Proteomes" id="UP000694287">
    <property type="component" value="Unassembled WGS sequence"/>
</dbReference>
<dbReference type="InterPro" id="IPR003439">
    <property type="entry name" value="ABC_transporter-like_ATP-bd"/>
</dbReference>
<reference evidence="3 4" key="1">
    <citation type="submission" date="2020-11" db="EMBL/GenBank/DDBJ databases">
        <title>Pseudonocardia abyssalis sp. nov. and Pseudonocardia oceani sp. nov., description and phylogenomic analysis of two novel actinomycetes isolated from the deep Southern Ocean.</title>
        <authorList>
            <person name="Parra J."/>
        </authorList>
    </citation>
    <scope>NUCLEOTIDE SEQUENCE [LARGE SCALE GENOMIC DNA]</scope>
    <source>
        <strain evidence="3 4">KRD-168</strain>
    </source>
</reference>
<dbReference type="InterPro" id="IPR017871">
    <property type="entry name" value="ABC_transporter-like_CS"/>
</dbReference>
<gene>
    <name evidence="3" type="ORF">I4I81_29580</name>
</gene>
<dbReference type="CDD" id="cd03293">
    <property type="entry name" value="ABC_NrtD_SsuB_transporters"/>
    <property type="match status" value="1"/>
</dbReference>
<keyword evidence="3" id="KW-0547">Nucleotide-binding</keyword>
<dbReference type="PANTHER" id="PTHR42788">
    <property type="entry name" value="TAURINE IMPORT ATP-BINDING PROTEIN-RELATED"/>
    <property type="match status" value="1"/>
</dbReference>
<feature type="domain" description="ABC transporter" evidence="2">
    <location>
        <begin position="14"/>
        <end position="241"/>
    </location>
</feature>
<evidence type="ECO:0000259" key="2">
    <source>
        <dbReference type="PROSITE" id="PS50893"/>
    </source>
</evidence>
<dbReference type="Pfam" id="PF00005">
    <property type="entry name" value="ABC_tran"/>
    <property type="match status" value="1"/>
</dbReference>
<proteinExistence type="predicted"/>
<dbReference type="PROSITE" id="PS50893">
    <property type="entry name" value="ABC_TRANSPORTER_2"/>
    <property type="match status" value="1"/>
</dbReference>
<dbReference type="InterPro" id="IPR050166">
    <property type="entry name" value="ABC_transporter_ATP-bind"/>
</dbReference>
<evidence type="ECO:0000313" key="3">
    <source>
        <dbReference type="EMBL" id="MBW0138385.1"/>
    </source>
</evidence>
<dbReference type="PROSITE" id="PS00211">
    <property type="entry name" value="ABC_TRANSPORTER_1"/>
    <property type="match status" value="1"/>
</dbReference>
<keyword evidence="1" id="KW-0813">Transport</keyword>
<organism evidence="3 4">
    <name type="scientific">Pseudonocardia abyssalis</name>
    <dbReference type="NCBI Taxonomy" id="2792008"/>
    <lineage>
        <taxon>Bacteria</taxon>
        <taxon>Bacillati</taxon>
        <taxon>Actinomycetota</taxon>
        <taxon>Actinomycetes</taxon>
        <taxon>Pseudonocardiales</taxon>
        <taxon>Pseudonocardiaceae</taxon>
        <taxon>Pseudonocardia</taxon>
    </lineage>
</organism>
<dbReference type="GO" id="GO:0005524">
    <property type="term" value="F:ATP binding"/>
    <property type="evidence" value="ECO:0007669"/>
    <property type="project" value="UniProtKB-KW"/>
</dbReference>
<dbReference type="PANTHER" id="PTHR42788:SF13">
    <property type="entry name" value="ALIPHATIC SULFONATES IMPORT ATP-BINDING PROTEIN SSUB"/>
    <property type="match status" value="1"/>
</dbReference>
<accession>A0ABS6V1J6</accession>
<dbReference type="SMART" id="SM00382">
    <property type="entry name" value="AAA"/>
    <property type="match status" value="1"/>
</dbReference>
<dbReference type="EMBL" id="JADQDK010000001">
    <property type="protein sequence ID" value="MBW0138385.1"/>
    <property type="molecule type" value="Genomic_DNA"/>
</dbReference>
<keyword evidence="3" id="KW-0067">ATP-binding</keyword>
<keyword evidence="4" id="KW-1185">Reference proteome</keyword>
<comment type="caution">
    <text evidence="3">The sequence shown here is derived from an EMBL/GenBank/DDBJ whole genome shotgun (WGS) entry which is preliminary data.</text>
</comment>
<name>A0ABS6V1J6_9PSEU</name>
<evidence type="ECO:0000256" key="1">
    <source>
        <dbReference type="ARBA" id="ARBA00022448"/>
    </source>
</evidence>
<dbReference type="InterPro" id="IPR003593">
    <property type="entry name" value="AAA+_ATPase"/>
</dbReference>
<protein>
    <submittedName>
        <fullName evidence="3">ABC transporter ATP-binding protein</fullName>
    </submittedName>
</protein>
<sequence length="263" mass="29049">MSGGTVTATRAELVGLDGVSVRFGDTEVLAPTSIQVREREFVTLFGPSGCGKSTLLNIVAGLLVPSSGQVRFDGKAISGINTRIGYMTQDDTLLPWRTVRANVAMPLRMRGVPRPEIADRVQTYLRLLDLEHAADRYPAQLSGGMKRRALLARSMIYEPRMLLMDEPFAAVDARLREGLHDEVRRAVEQADQTVLFVTHDVAEAALLSDRVLVLGHRPGRVVAELTMPFGANRDLRRLRLSEEYLAAQLAVRRALDTAEEDDD</sequence>
<evidence type="ECO:0000313" key="4">
    <source>
        <dbReference type="Proteomes" id="UP000694287"/>
    </source>
</evidence>